<dbReference type="InterPro" id="IPR036890">
    <property type="entry name" value="HATPase_C_sf"/>
</dbReference>
<dbReference type="OrthoDB" id="227596at2"/>
<evidence type="ECO:0000313" key="13">
    <source>
        <dbReference type="Proteomes" id="UP000182977"/>
    </source>
</evidence>
<evidence type="ECO:0000313" key="12">
    <source>
        <dbReference type="EMBL" id="SDU76192.1"/>
    </source>
</evidence>
<dbReference type="Proteomes" id="UP000182977">
    <property type="component" value="Chromosome I"/>
</dbReference>
<dbReference type="GO" id="GO:0005524">
    <property type="term" value="F:ATP binding"/>
    <property type="evidence" value="ECO:0007669"/>
    <property type="project" value="UniProtKB-KW"/>
</dbReference>
<feature type="domain" description="Histidine kinase/HSP90-like ATPase" evidence="11">
    <location>
        <begin position="194"/>
        <end position="280"/>
    </location>
</feature>
<evidence type="ECO:0000256" key="9">
    <source>
        <dbReference type="SAM" id="Phobius"/>
    </source>
</evidence>
<dbReference type="Pfam" id="PF13581">
    <property type="entry name" value="HATPase_c_2"/>
    <property type="match status" value="1"/>
</dbReference>
<dbReference type="STRING" id="419479.SAMN04488563_5127"/>
<dbReference type="AlphaFoldDB" id="A0A1H2L5W6"/>
<evidence type="ECO:0000256" key="3">
    <source>
        <dbReference type="ARBA" id="ARBA00022553"/>
    </source>
</evidence>
<feature type="domain" description="Signal transduction histidine kinase subgroup 3 dimerisation and phosphoacceptor" evidence="10">
    <location>
        <begin position="82"/>
        <end position="149"/>
    </location>
</feature>
<keyword evidence="9" id="KW-1133">Transmembrane helix</keyword>
<dbReference type="EMBL" id="LT629791">
    <property type="protein sequence ID" value="SDU76192.1"/>
    <property type="molecule type" value="Genomic_DNA"/>
</dbReference>
<feature type="transmembrane region" description="Helical" evidence="9">
    <location>
        <begin position="12"/>
        <end position="32"/>
    </location>
</feature>
<keyword evidence="13" id="KW-1185">Reference proteome</keyword>
<accession>A0A1H2L5W6</accession>
<keyword evidence="5" id="KW-0547">Nucleotide-binding</keyword>
<evidence type="ECO:0000256" key="4">
    <source>
        <dbReference type="ARBA" id="ARBA00022679"/>
    </source>
</evidence>
<evidence type="ECO:0000259" key="11">
    <source>
        <dbReference type="Pfam" id="PF13581"/>
    </source>
</evidence>
<evidence type="ECO:0000256" key="7">
    <source>
        <dbReference type="ARBA" id="ARBA00022840"/>
    </source>
</evidence>
<sequence length="312" mass="32072">METGRPTWRSRAWPVAWTALGVLLMVLLAAGAQGPAAQLLPLGVVGLAVLVSVWAVVRTRRERRAHEDRLAAWAGERAAQAERLRIAADLHDLVSHGLGLITVRAAVAARLTGPGGPAEQAAALADIEEVSRETTTELRRMLTVLRSPDAAAALRPAESLADLPGVVAAARGAGLDASLEVTPPPGVSPGVQLTVCAVVREALSNTARHAGPTAVRVRVRRDGGTVVVTIADDGPAGGWQPRPGAGHGLAGLWERVTALGGTLDAGPDGAGFAVTAALPDHPVDHGEGRLQRASEADLLHDQQRGGGGVVGR</sequence>
<keyword evidence="9" id="KW-0472">Membrane</keyword>
<comment type="catalytic activity">
    <reaction evidence="1">
        <text>ATP + protein L-histidine = ADP + protein N-phospho-L-histidine.</text>
        <dbReference type="EC" id="2.7.13.3"/>
    </reaction>
</comment>
<keyword evidence="7" id="KW-0067">ATP-binding</keyword>
<dbReference type="InterPro" id="IPR003594">
    <property type="entry name" value="HATPase_dom"/>
</dbReference>
<evidence type="ECO:0000256" key="1">
    <source>
        <dbReference type="ARBA" id="ARBA00000085"/>
    </source>
</evidence>
<dbReference type="GO" id="GO:0046983">
    <property type="term" value="F:protein dimerization activity"/>
    <property type="evidence" value="ECO:0007669"/>
    <property type="project" value="InterPro"/>
</dbReference>
<evidence type="ECO:0000256" key="5">
    <source>
        <dbReference type="ARBA" id="ARBA00022741"/>
    </source>
</evidence>
<dbReference type="InterPro" id="IPR050482">
    <property type="entry name" value="Sensor_HK_TwoCompSys"/>
</dbReference>
<dbReference type="Gene3D" id="1.20.5.1930">
    <property type="match status" value="1"/>
</dbReference>
<evidence type="ECO:0000256" key="2">
    <source>
        <dbReference type="ARBA" id="ARBA00012438"/>
    </source>
</evidence>
<gene>
    <name evidence="12" type="ORF">SAMN04488563_5127</name>
</gene>
<proteinExistence type="predicted"/>
<keyword evidence="6 12" id="KW-0418">Kinase</keyword>
<evidence type="ECO:0000259" key="10">
    <source>
        <dbReference type="Pfam" id="PF07730"/>
    </source>
</evidence>
<name>A0A1H2L5W6_9ACTN</name>
<dbReference type="RefSeq" id="WP_063932508.1">
    <property type="nucleotide sequence ID" value="NZ_KQ061222.1"/>
</dbReference>
<feature type="transmembrane region" description="Helical" evidence="9">
    <location>
        <begin position="38"/>
        <end position="57"/>
    </location>
</feature>
<dbReference type="GO" id="GO:0000155">
    <property type="term" value="F:phosphorelay sensor kinase activity"/>
    <property type="evidence" value="ECO:0007669"/>
    <property type="project" value="InterPro"/>
</dbReference>
<dbReference type="SUPFAM" id="SSF55874">
    <property type="entry name" value="ATPase domain of HSP90 chaperone/DNA topoisomerase II/histidine kinase"/>
    <property type="match status" value="1"/>
</dbReference>
<dbReference type="PANTHER" id="PTHR24421:SF10">
    <property type="entry name" value="NITRATE_NITRITE SENSOR PROTEIN NARQ"/>
    <property type="match status" value="1"/>
</dbReference>
<protein>
    <recommendedName>
        <fullName evidence="2">histidine kinase</fullName>
        <ecNumber evidence="2">2.7.13.3</ecNumber>
    </recommendedName>
</protein>
<dbReference type="EC" id="2.7.13.3" evidence="2"/>
<keyword evidence="8" id="KW-0902">Two-component regulatory system</keyword>
<dbReference type="PANTHER" id="PTHR24421">
    <property type="entry name" value="NITRATE/NITRITE SENSOR PROTEIN NARX-RELATED"/>
    <property type="match status" value="1"/>
</dbReference>
<keyword evidence="3" id="KW-0597">Phosphoprotein</keyword>
<dbReference type="CDD" id="cd16917">
    <property type="entry name" value="HATPase_UhpB-NarQ-NarX-like"/>
    <property type="match status" value="1"/>
</dbReference>
<dbReference type="Pfam" id="PF07730">
    <property type="entry name" value="HisKA_3"/>
    <property type="match status" value="1"/>
</dbReference>
<dbReference type="Gene3D" id="3.30.565.10">
    <property type="entry name" value="Histidine kinase-like ATPase, C-terminal domain"/>
    <property type="match status" value="1"/>
</dbReference>
<evidence type="ECO:0000256" key="8">
    <source>
        <dbReference type="ARBA" id="ARBA00023012"/>
    </source>
</evidence>
<dbReference type="GO" id="GO:0016020">
    <property type="term" value="C:membrane"/>
    <property type="evidence" value="ECO:0007669"/>
    <property type="project" value="InterPro"/>
</dbReference>
<reference evidence="13" key="1">
    <citation type="submission" date="2016-10" db="EMBL/GenBank/DDBJ databases">
        <authorList>
            <person name="Varghese N."/>
            <person name="Submissions S."/>
        </authorList>
    </citation>
    <scope>NUCLEOTIDE SEQUENCE [LARGE SCALE GENOMIC DNA]</scope>
    <source>
        <strain evidence="13">DSM 45079</strain>
    </source>
</reference>
<keyword evidence="9" id="KW-0812">Transmembrane</keyword>
<evidence type="ECO:0000256" key="6">
    <source>
        <dbReference type="ARBA" id="ARBA00022777"/>
    </source>
</evidence>
<organism evidence="12 13">
    <name type="scientific">Jiangella alkaliphila</name>
    <dbReference type="NCBI Taxonomy" id="419479"/>
    <lineage>
        <taxon>Bacteria</taxon>
        <taxon>Bacillati</taxon>
        <taxon>Actinomycetota</taxon>
        <taxon>Actinomycetes</taxon>
        <taxon>Jiangellales</taxon>
        <taxon>Jiangellaceae</taxon>
        <taxon>Jiangella</taxon>
    </lineage>
</organism>
<dbReference type="InterPro" id="IPR011712">
    <property type="entry name" value="Sig_transdc_His_kin_sub3_dim/P"/>
</dbReference>
<keyword evidence="4" id="KW-0808">Transferase</keyword>